<dbReference type="SUPFAM" id="SSF48264">
    <property type="entry name" value="Cytochrome P450"/>
    <property type="match status" value="1"/>
</dbReference>
<protein>
    <recommendedName>
        <fullName evidence="13">Cytochrome P450</fullName>
    </recommendedName>
</protein>
<sequence>MSMELAGVSGPAPVKINKLLLRITAMASGRAFVGPKLWHEEEYIDNAINFTTDFMMAVASVAFLPVWLRPILSPIMPLVRALHRRIQREKKLMYPVVLSRRELGATMGSSLKPDDLLEWLIDNTAGAGDEDDMSIIHKQMVTSFAAVHTSSQTMTNMFYTLAAEPDVAAMLLEEVREVLGKHEGKFTLQSLQELKMMDSFAKETMRYYPLMAASVQRKVLKPFALSNGQVVPAGVIIECANKAICDDPAIYDKPEVFDALRFYKMRKTKDTMSENKKSIFMLGASESQFVSTGPLSLWWGYGKHACPGRFFASSMIKMVTAKTLMQYELGLPDGVTKRYENIVYGDIRLI</sequence>
<keyword evidence="8 10" id="KW-0503">Monooxygenase</keyword>
<proteinExistence type="inferred from homology"/>
<dbReference type="EMBL" id="JACEFI010000005">
    <property type="protein sequence ID" value="KAH0598470.1"/>
    <property type="molecule type" value="Genomic_DNA"/>
</dbReference>
<accession>A0A9P8MCY6</accession>
<dbReference type="GO" id="GO:0020037">
    <property type="term" value="F:heme binding"/>
    <property type="evidence" value="ECO:0007669"/>
    <property type="project" value="InterPro"/>
</dbReference>
<dbReference type="Proteomes" id="UP000764110">
    <property type="component" value="Unassembled WGS sequence"/>
</dbReference>
<dbReference type="Gene3D" id="1.10.630.10">
    <property type="entry name" value="Cytochrome P450"/>
    <property type="match status" value="1"/>
</dbReference>
<keyword evidence="7 9" id="KW-0408">Iron</keyword>
<dbReference type="PANTHER" id="PTHR46206">
    <property type="entry name" value="CYTOCHROME P450"/>
    <property type="match status" value="1"/>
</dbReference>
<comment type="similarity">
    <text evidence="3 10">Belongs to the cytochrome P450 family.</text>
</comment>
<evidence type="ECO:0000256" key="6">
    <source>
        <dbReference type="ARBA" id="ARBA00023002"/>
    </source>
</evidence>
<evidence type="ECO:0000256" key="3">
    <source>
        <dbReference type="ARBA" id="ARBA00010617"/>
    </source>
</evidence>
<organism evidence="11 12">
    <name type="scientific">Metarhizium humberi</name>
    <dbReference type="NCBI Taxonomy" id="2596975"/>
    <lineage>
        <taxon>Eukaryota</taxon>
        <taxon>Fungi</taxon>
        <taxon>Dikarya</taxon>
        <taxon>Ascomycota</taxon>
        <taxon>Pezizomycotina</taxon>
        <taxon>Sordariomycetes</taxon>
        <taxon>Hypocreomycetidae</taxon>
        <taxon>Hypocreales</taxon>
        <taxon>Clavicipitaceae</taxon>
        <taxon>Metarhizium</taxon>
    </lineage>
</organism>
<dbReference type="Pfam" id="PF00067">
    <property type="entry name" value="p450"/>
    <property type="match status" value="1"/>
</dbReference>
<evidence type="ECO:0000313" key="11">
    <source>
        <dbReference type="EMBL" id="KAH0598470.1"/>
    </source>
</evidence>
<dbReference type="GO" id="GO:0016705">
    <property type="term" value="F:oxidoreductase activity, acting on paired donors, with incorporation or reduction of molecular oxygen"/>
    <property type="evidence" value="ECO:0007669"/>
    <property type="project" value="InterPro"/>
</dbReference>
<dbReference type="PROSITE" id="PS00086">
    <property type="entry name" value="CYTOCHROME_P450"/>
    <property type="match status" value="1"/>
</dbReference>
<dbReference type="InterPro" id="IPR002403">
    <property type="entry name" value="Cyt_P450_E_grp-IV"/>
</dbReference>
<feature type="binding site" description="axial binding residue" evidence="9">
    <location>
        <position position="306"/>
    </location>
    <ligand>
        <name>heme</name>
        <dbReference type="ChEBI" id="CHEBI:30413"/>
    </ligand>
    <ligandPart>
        <name>Fe</name>
        <dbReference type="ChEBI" id="CHEBI:18248"/>
    </ligandPart>
</feature>
<gene>
    <name evidence="11" type="ORF">MHUMG1_03768</name>
</gene>
<comment type="cofactor">
    <cofactor evidence="1 9">
        <name>heme</name>
        <dbReference type="ChEBI" id="CHEBI:30413"/>
    </cofactor>
</comment>
<evidence type="ECO:0000256" key="1">
    <source>
        <dbReference type="ARBA" id="ARBA00001971"/>
    </source>
</evidence>
<keyword evidence="5 9" id="KW-0479">Metal-binding</keyword>
<keyword evidence="6 10" id="KW-0560">Oxidoreductase</keyword>
<evidence type="ECO:0000256" key="8">
    <source>
        <dbReference type="ARBA" id="ARBA00023033"/>
    </source>
</evidence>
<reference evidence="11 12" key="1">
    <citation type="submission" date="2020-07" db="EMBL/GenBank/DDBJ databases">
        <title>Metarhizium humberi genome.</title>
        <authorList>
            <person name="Lysoe E."/>
        </authorList>
    </citation>
    <scope>NUCLEOTIDE SEQUENCE [LARGE SCALE GENOMIC DNA]</scope>
    <source>
        <strain evidence="11 12">ESALQ1638</strain>
    </source>
</reference>
<evidence type="ECO:0000256" key="5">
    <source>
        <dbReference type="ARBA" id="ARBA00022723"/>
    </source>
</evidence>
<comment type="pathway">
    <text evidence="2">Secondary metabolite biosynthesis.</text>
</comment>
<dbReference type="CDD" id="cd11041">
    <property type="entry name" value="CYP503A1-like"/>
    <property type="match status" value="1"/>
</dbReference>
<evidence type="ECO:0000256" key="10">
    <source>
        <dbReference type="RuleBase" id="RU000461"/>
    </source>
</evidence>
<dbReference type="InterPro" id="IPR001128">
    <property type="entry name" value="Cyt_P450"/>
</dbReference>
<dbReference type="InterPro" id="IPR036396">
    <property type="entry name" value="Cyt_P450_sf"/>
</dbReference>
<evidence type="ECO:0000256" key="9">
    <source>
        <dbReference type="PIRSR" id="PIRSR602403-1"/>
    </source>
</evidence>
<evidence type="ECO:0000256" key="2">
    <source>
        <dbReference type="ARBA" id="ARBA00005179"/>
    </source>
</evidence>
<dbReference type="GO" id="GO:0004497">
    <property type="term" value="F:monooxygenase activity"/>
    <property type="evidence" value="ECO:0007669"/>
    <property type="project" value="UniProtKB-KW"/>
</dbReference>
<comment type="caution">
    <text evidence="11">The sequence shown here is derived from an EMBL/GenBank/DDBJ whole genome shotgun (WGS) entry which is preliminary data.</text>
</comment>
<evidence type="ECO:0008006" key="13">
    <source>
        <dbReference type="Google" id="ProtNLM"/>
    </source>
</evidence>
<dbReference type="PRINTS" id="PR00465">
    <property type="entry name" value="EP450IV"/>
</dbReference>
<evidence type="ECO:0000256" key="4">
    <source>
        <dbReference type="ARBA" id="ARBA00022617"/>
    </source>
</evidence>
<evidence type="ECO:0000256" key="7">
    <source>
        <dbReference type="ARBA" id="ARBA00023004"/>
    </source>
</evidence>
<dbReference type="PANTHER" id="PTHR46206:SF7">
    <property type="entry name" value="P450, PUTATIVE (EUROFUNG)-RELATED"/>
    <property type="match status" value="1"/>
</dbReference>
<dbReference type="AlphaFoldDB" id="A0A9P8MCY6"/>
<name>A0A9P8MCY6_9HYPO</name>
<keyword evidence="4 9" id="KW-0349">Heme</keyword>
<dbReference type="InterPro" id="IPR017972">
    <property type="entry name" value="Cyt_P450_CS"/>
</dbReference>
<evidence type="ECO:0000313" key="12">
    <source>
        <dbReference type="Proteomes" id="UP000764110"/>
    </source>
</evidence>
<keyword evidence="12" id="KW-1185">Reference proteome</keyword>
<dbReference type="GO" id="GO:0005506">
    <property type="term" value="F:iron ion binding"/>
    <property type="evidence" value="ECO:0007669"/>
    <property type="project" value="InterPro"/>
</dbReference>